<evidence type="ECO:0000256" key="6">
    <source>
        <dbReference type="ARBA" id="ARBA00022840"/>
    </source>
</evidence>
<evidence type="ECO:0000313" key="15">
    <source>
        <dbReference type="EMBL" id="WPK22806.1"/>
    </source>
</evidence>
<dbReference type="Gene3D" id="3.40.50.300">
    <property type="entry name" value="P-loop containing nucleotide triphosphate hydrolases"/>
    <property type="match status" value="2"/>
</dbReference>
<feature type="region of interest" description="Disordered" evidence="11">
    <location>
        <begin position="33"/>
        <end position="91"/>
    </location>
</feature>
<evidence type="ECO:0000256" key="2">
    <source>
        <dbReference type="ARBA" id="ARBA00022552"/>
    </source>
</evidence>
<dbReference type="InterPro" id="IPR011545">
    <property type="entry name" value="DEAD/DEAH_box_helicase_dom"/>
</dbReference>
<evidence type="ECO:0000259" key="13">
    <source>
        <dbReference type="PROSITE" id="PS51194"/>
    </source>
</evidence>
<dbReference type="PROSITE" id="PS00039">
    <property type="entry name" value="DEAD_ATP_HELICASE"/>
    <property type="match status" value="1"/>
</dbReference>
<gene>
    <name evidence="15" type="ORF">PUMCH_000020</name>
</gene>
<keyword evidence="5 9" id="KW-0347">Helicase</keyword>
<proteinExistence type="inferred from homology"/>
<dbReference type="AlphaFoldDB" id="A0AAX4H3P8"/>
<dbReference type="SMART" id="SM00487">
    <property type="entry name" value="DEXDc"/>
    <property type="match status" value="1"/>
</dbReference>
<feature type="domain" description="Helicase ATP-binding" evidence="12">
    <location>
        <begin position="243"/>
        <end position="429"/>
    </location>
</feature>
<feature type="region of interest" description="Disordered" evidence="11">
    <location>
        <begin position="147"/>
        <end position="169"/>
    </location>
</feature>
<evidence type="ECO:0000256" key="5">
    <source>
        <dbReference type="ARBA" id="ARBA00022806"/>
    </source>
</evidence>
<dbReference type="CDD" id="cd18787">
    <property type="entry name" value="SF2_C_DEAD"/>
    <property type="match status" value="1"/>
</dbReference>
<comment type="catalytic activity">
    <reaction evidence="10">
        <text>ATP + H2O = ADP + phosphate + H(+)</text>
        <dbReference type="Rhea" id="RHEA:13065"/>
        <dbReference type="ChEBI" id="CHEBI:15377"/>
        <dbReference type="ChEBI" id="CHEBI:15378"/>
        <dbReference type="ChEBI" id="CHEBI:30616"/>
        <dbReference type="ChEBI" id="CHEBI:43474"/>
        <dbReference type="ChEBI" id="CHEBI:456216"/>
        <dbReference type="EC" id="3.6.4.13"/>
    </reaction>
</comment>
<dbReference type="Pfam" id="PF00270">
    <property type="entry name" value="DEAD"/>
    <property type="match status" value="1"/>
</dbReference>
<evidence type="ECO:0000256" key="7">
    <source>
        <dbReference type="ARBA" id="ARBA00022884"/>
    </source>
</evidence>
<evidence type="ECO:0000259" key="14">
    <source>
        <dbReference type="PROSITE" id="PS51195"/>
    </source>
</evidence>
<dbReference type="Proteomes" id="UP001338582">
    <property type="component" value="Chromosome 1"/>
</dbReference>
<dbReference type="GO" id="GO:0003724">
    <property type="term" value="F:RNA helicase activity"/>
    <property type="evidence" value="ECO:0007669"/>
    <property type="project" value="UniProtKB-EC"/>
</dbReference>
<dbReference type="PROSITE" id="PS51194">
    <property type="entry name" value="HELICASE_CTER"/>
    <property type="match status" value="1"/>
</dbReference>
<protein>
    <recommendedName>
        <fullName evidence="10">ATP-dependent RNA helicase</fullName>
        <ecNumber evidence="10">3.6.4.13</ecNumber>
    </recommendedName>
</protein>
<evidence type="ECO:0000256" key="3">
    <source>
        <dbReference type="ARBA" id="ARBA00022741"/>
    </source>
</evidence>
<dbReference type="GO" id="GO:0016787">
    <property type="term" value="F:hydrolase activity"/>
    <property type="evidence" value="ECO:0007669"/>
    <property type="project" value="UniProtKB-KW"/>
</dbReference>
<dbReference type="KEGG" id="asau:88171089"/>
<feature type="domain" description="Helicase C-terminal" evidence="13">
    <location>
        <begin position="466"/>
        <end position="639"/>
    </location>
</feature>
<dbReference type="PROSITE" id="PS51192">
    <property type="entry name" value="HELICASE_ATP_BIND_1"/>
    <property type="match status" value="1"/>
</dbReference>
<dbReference type="GO" id="GO:0006364">
    <property type="term" value="P:rRNA processing"/>
    <property type="evidence" value="ECO:0007669"/>
    <property type="project" value="UniProtKB-KW"/>
</dbReference>
<comment type="similarity">
    <text evidence="9">Belongs to the DEAD box helicase family.</text>
</comment>
<evidence type="ECO:0000256" key="11">
    <source>
        <dbReference type="SAM" id="MobiDB-lite"/>
    </source>
</evidence>
<sequence length="639" mass="70919">MLITTTMFAPRFDPDAEVVEKASSKVLLRKRKLSNASVDLEADNSGEEDSSSDSSSDSSDSSSDSSDSSDSESDNEEDTQTPIPETPLNSVLTEDNMDVDLPEAQSQASEYNADAQMEEIVAADDDYTSRHSKIFDKFKNIRALESAGNDTESMEDVPTQQLTPMPQPELPKDEELIATLTYLKNLDWLAKPAYSAPGTVRPFSDFDLSPLIQKNLAKLGYKEAFSVQLSVLKILLEDIKKNKLSPDFRGDVLVNSSTGSGKTLAYAIPIVQALQNRTVPRVRAIVLVPTKPLIVQVATTLRELSQGTSLSIVNLTNDRSLKEEASRLRANVPDVIVTTPGRLVDHLSLGSVSLEALRFLIVDEADRLLSLSYQDWSQVVVSHIEKYFGTSRNLATTWNLAPQKLIFSATLTTDAGKMAMLKLSKPRLVVVNSVDRPMTEMFSVPTTLTEYKLKFLSLQTVQKPLLLLKFLLSTHRFNSVLIFAKSNDATIRLTKIFNELLPKLCVGKKMTAAFLNSTNNQSSIRSRILRDFDEKKVNFLVATDLISRGIDVSSISCVVNYDLPSSARDFVHRVGRTARANSSGDAVSMCFGDGELKWFETLMNDVGRSGMVYEVEAPHTERFEEKIYDDVMEEFQKSL</sequence>
<evidence type="ECO:0000256" key="1">
    <source>
        <dbReference type="ARBA" id="ARBA00004604"/>
    </source>
</evidence>
<dbReference type="InterPro" id="IPR001650">
    <property type="entry name" value="Helicase_C-like"/>
</dbReference>
<keyword evidence="4 9" id="KW-0378">Hydrolase</keyword>
<dbReference type="RefSeq" id="XP_062875193.1">
    <property type="nucleotide sequence ID" value="XM_063019123.1"/>
</dbReference>
<comment type="function">
    <text evidence="10">RNA helicase.</text>
</comment>
<comment type="domain">
    <text evidence="10">The Q motif is unique to and characteristic of the DEAD box family of RNA helicases and controls ATP binding and hydrolysis.</text>
</comment>
<evidence type="ECO:0000259" key="12">
    <source>
        <dbReference type="PROSITE" id="PS51192"/>
    </source>
</evidence>
<feature type="domain" description="DEAD-box RNA helicase Q" evidence="14">
    <location>
        <begin position="201"/>
        <end position="229"/>
    </location>
</feature>
<reference evidence="15 16" key="1">
    <citation type="submission" date="2023-10" db="EMBL/GenBank/DDBJ databases">
        <title>Draft Genome Sequence of Candida saopaulonensis from a very Premature Infant with Sepsis.</title>
        <authorList>
            <person name="Ning Y."/>
            <person name="Dai R."/>
            <person name="Xiao M."/>
            <person name="Xu Y."/>
            <person name="Yan Q."/>
            <person name="Zhang L."/>
        </authorList>
    </citation>
    <scope>NUCLEOTIDE SEQUENCE [LARGE SCALE GENOMIC DNA]</scope>
    <source>
        <strain evidence="15 16">19XY460</strain>
    </source>
</reference>
<keyword evidence="7 10" id="KW-0694">RNA-binding</keyword>
<organism evidence="15 16">
    <name type="scientific">Australozyma saopauloensis</name>
    <dbReference type="NCBI Taxonomy" id="291208"/>
    <lineage>
        <taxon>Eukaryota</taxon>
        <taxon>Fungi</taxon>
        <taxon>Dikarya</taxon>
        <taxon>Ascomycota</taxon>
        <taxon>Saccharomycotina</taxon>
        <taxon>Pichiomycetes</taxon>
        <taxon>Metschnikowiaceae</taxon>
        <taxon>Australozyma</taxon>
    </lineage>
</organism>
<name>A0AAX4H3P8_9ASCO</name>
<keyword evidence="16" id="KW-1185">Reference proteome</keyword>
<dbReference type="EMBL" id="CP138894">
    <property type="protein sequence ID" value="WPK22806.1"/>
    <property type="molecule type" value="Genomic_DNA"/>
</dbReference>
<feature type="compositionally biased region" description="Acidic residues" evidence="11">
    <location>
        <begin position="67"/>
        <end position="79"/>
    </location>
</feature>
<feature type="short sequence motif" description="Q motif" evidence="8">
    <location>
        <begin position="201"/>
        <end position="229"/>
    </location>
</feature>
<feature type="compositionally biased region" description="Low complexity" evidence="11">
    <location>
        <begin position="52"/>
        <end position="66"/>
    </location>
</feature>
<dbReference type="InterPro" id="IPR000629">
    <property type="entry name" value="RNA-helicase_DEAD-box_CS"/>
</dbReference>
<dbReference type="GO" id="GO:0005730">
    <property type="term" value="C:nucleolus"/>
    <property type="evidence" value="ECO:0007669"/>
    <property type="project" value="UniProtKB-SubCell"/>
</dbReference>
<dbReference type="CDD" id="cd17956">
    <property type="entry name" value="DEADc_DDX51"/>
    <property type="match status" value="1"/>
</dbReference>
<feature type="compositionally biased region" description="Acidic residues" evidence="11">
    <location>
        <begin position="40"/>
        <end position="51"/>
    </location>
</feature>
<dbReference type="SUPFAM" id="SSF52540">
    <property type="entry name" value="P-loop containing nucleoside triphosphate hydrolases"/>
    <property type="match status" value="1"/>
</dbReference>
<dbReference type="PANTHER" id="PTHR24031">
    <property type="entry name" value="RNA HELICASE"/>
    <property type="match status" value="1"/>
</dbReference>
<dbReference type="EC" id="3.6.4.13" evidence="10"/>
<keyword evidence="3 9" id="KW-0547">Nucleotide-binding</keyword>
<dbReference type="SMART" id="SM00490">
    <property type="entry name" value="HELICc"/>
    <property type="match status" value="1"/>
</dbReference>
<dbReference type="Pfam" id="PF00271">
    <property type="entry name" value="Helicase_C"/>
    <property type="match status" value="1"/>
</dbReference>
<dbReference type="InterPro" id="IPR014001">
    <property type="entry name" value="Helicase_ATP-bd"/>
</dbReference>
<dbReference type="InterPro" id="IPR027417">
    <property type="entry name" value="P-loop_NTPase"/>
</dbReference>
<evidence type="ECO:0000256" key="4">
    <source>
        <dbReference type="ARBA" id="ARBA00022801"/>
    </source>
</evidence>
<evidence type="ECO:0000313" key="16">
    <source>
        <dbReference type="Proteomes" id="UP001338582"/>
    </source>
</evidence>
<dbReference type="GO" id="GO:0003723">
    <property type="term" value="F:RNA binding"/>
    <property type="evidence" value="ECO:0007669"/>
    <property type="project" value="UniProtKB-UniRule"/>
</dbReference>
<feature type="compositionally biased region" description="Polar residues" evidence="11">
    <location>
        <begin position="80"/>
        <end position="91"/>
    </location>
</feature>
<comment type="subcellular location">
    <subcellularLocation>
        <location evidence="1">Nucleus</location>
        <location evidence="1">Nucleolus</location>
    </subcellularLocation>
</comment>
<evidence type="ECO:0000256" key="10">
    <source>
        <dbReference type="RuleBase" id="RU365068"/>
    </source>
</evidence>
<dbReference type="PROSITE" id="PS51195">
    <property type="entry name" value="Q_MOTIF"/>
    <property type="match status" value="1"/>
</dbReference>
<dbReference type="GO" id="GO:0005524">
    <property type="term" value="F:ATP binding"/>
    <property type="evidence" value="ECO:0007669"/>
    <property type="project" value="UniProtKB-UniRule"/>
</dbReference>
<dbReference type="InterPro" id="IPR014014">
    <property type="entry name" value="RNA_helicase_DEAD_Q_motif"/>
</dbReference>
<keyword evidence="2" id="KW-0698">rRNA processing</keyword>
<accession>A0AAX4H3P8</accession>
<dbReference type="GeneID" id="88171089"/>
<keyword evidence="6 9" id="KW-0067">ATP-binding</keyword>
<evidence type="ECO:0000256" key="9">
    <source>
        <dbReference type="RuleBase" id="RU000492"/>
    </source>
</evidence>
<evidence type="ECO:0000256" key="8">
    <source>
        <dbReference type="PROSITE-ProRule" id="PRU00552"/>
    </source>
</evidence>